<dbReference type="EMBL" id="JAHKNG010000031">
    <property type="protein sequence ID" value="MBU3031448.1"/>
    <property type="molecule type" value="Genomic_DNA"/>
</dbReference>
<gene>
    <name evidence="5" type="ORF">KNW02_15125</name>
</gene>
<comment type="caution">
    <text evidence="5">The sequence shown here is derived from an EMBL/GenBank/DDBJ whole genome shotgun (WGS) entry which is preliminary data.</text>
</comment>
<proteinExistence type="predicted"/>
<protein>
    <submittedName>
        <fullName evidence="5">GntR family transcriptional regulator</fullName>
    </submittedName>
</protein>
<evidence type="ECO:0000256" key="3">
    <source>
        <dbReference type="ARBA" id="ARBA00023163"/>
    </source>
</evidence>
<reference evidence="5" key="1">
    <citation type="submission" date="2021-06" db="EMBL/GenBank/DDBJ databases">
        <title>Paracoccus bacterium XHP0099 sp. nov., isolated from the surface waters of the Yellow Sea.</title>
        <authorList>
            <person name="Xue H."/>
            <person name="Zhang D."/>
        </authorList>
    </citation>
    <scope>NUCLEOTIDE SEQUENCE</scope>
    <source>
        <strain evidence="5">XHP0099</strain>
    </source>
</reference>
<dbReference type="RefSeq" id="WP_216034118.1">
    <property type="nucleotide sequence ID" value="NZ_JAHKNG010000031.1"/>
</dbReference>
<dbReference type="InterPro" id="IPR011711">
    <property type="entry name" value="GntR_C"/>
</dbReference>
<evidence type="ECO:0000256" key="2">
    <source>
        <dbReference type="ARBA" id="ARBA00023125"/>
    </source>
</evidence>
<dbReference type="Pfam" id="PF07729">
    <property type="entry name" value="FCD"/>
    <property type="match status" value="1"/>
</dbReference>
<keyword evidence="3" id="KW-0804">Transcription</keyword>
<evidence type="ECO:0000259" key="4">
    <source>
        <dbReference type="PROSITE" id="PS50949"/>
    </source>
</evidence>
<sequence length="228" mass="25632">MTSSLSLQEKPIASIGDSVLQQIRFDIVRGRLQPRQRLRLERLRETYGASVTTLREILNRLVAEGLVVAEGQRGFEVAPVCIAELRELAEMRIMLESHALRRSLSEGSLEWEAGVVSAHHMLQSVEHGLIGGDSGAIETWVRYDWNFHRATVAACDMPALMATHANIFERYLRYHLLALDFRGAAVAKDHERLRDLVIARQTDATLVLLEAHIRAGMEHIIRAGRIPA</sequence>
<dbReference type="InterPro" id="IPR000524">
    <property type="entry name" value="Tscrpt_reg_HTH_GntR"/>
</dbReference>
<dbReference type="SMART" id="SM00345">
    <property type="entry name" value="HTH_GNTR"/>
    <property type="match status" value="1"/>
</dbReference>
<dbReference type="Proteomes" id="UP001166191">
    <property type="component" value="Unassembled WGS sequence"/>
</dbReference>
<dbReference type="PANTHER" id="PTHR43537">
    <property type="entry name" value="TRANSCRIPTIONAL REGULATOR, GNTR FAMILY"/>
    <property type="match status" value="1"/>
</dbReference>
<evidence type="ECO:0000256" key="1">
    <source>
        <dbReference type="ARBA" id="ARBA00023015"/>
    </source>
</evidence>
<feature type="domain" description="HTH gntR-type" evidence="4">
    <location>
        <begin position="13"/>
        <end position="80"/>
    </location>
</feature>
<dbReference type="PROSITE" id="PS50949">
    <property type="entry name" value="HTH_GNTR"/>
    <property type="match status" value="1"/>
</dbReference>
<evidence type="ECO:0000313" key="6">
    <source>
        <dbReference type="Proteomes" id="UP001166191"/>
    </source>
</evidence>
<dbReference type="PANTHER" id="PTHR43537:SF20">
    <property type="entry name" value="HTH-TYPE TRANSCRIPTIONAL REPRESSOR GLAR"/>
    <property type="match status" value="1"/>
</dbReference>
<keyword evidence="6" id="KW-1185">Reference proteome</keyword>
<dbReference type="SMART" id="SM00895">
    <property type="entry name" value="FCD"/>
    <property type="match status" value="1"/>
</dbReference>
<keyword evidence="1" id="KW-0805">Transcription regulation</keyword>
<name>A0ABS6ALI2_9RHOB</name>
<evidence type="ECO:0000313" key="5">
    <source>
        <dbReference type="EMBL" id="MBU3031448.1"/>
    </source>
</evidence>
<dbReference type="Pfam" id="PF00392">
    <property type="entry name" value="GntR"/>
    <property type="match status" value="1"/>
</dbReference>
<organism evidence="5 6">
    <name type="scientific">Paracoccus marinaquae</name>
    <dbReference type="NCBI Taxonomy" id="2841926"/>
    <lineage>
        <taxon>Bacteria</taxon>
        <taxon>Pseudomonadati</taxon>
        <taxon>Pseudomonadota</taxon>
        <taxon>Alphaproteobacteria</taxon>
        <taxon>Rhodobacterales</taxon>
        <taxon>Paracoccaceae</taxon>
        <taxon>Paracoccus</taxon>
    </lineage>
</organism>
<accession>A0ABS6ALI2</accession>
<keyword evidence="2" id="KW-0238">DNA-binding</keyword>